<reference evidence="2" key="1">
    <citation type="submission" date="2022-11" db="UniProtKB">
        <authorList>
            <consortium name="WormBaseParasite"/>
        </authorList>
    </citation>
    <scope>IDENTIFICATION</scope>
</reference>
<protein>
    <submittedName>
        <fullName evidence="2">Uncharacterized protein</fullName>
    </submittedName>
</protein>
<dbReference type="Proteomes" id="UP000887565">
    <property type="component" value="Unplaced"/>
</dbReference>
<sequence>MKVYKTMLSEDDTLEGSKLDAIASASLKVAKQHVDIRKLIMDFPGPIFTSSFICHNNRKFSAQEVVTYFKHLGTYKVGDICFVGFYKELGVLHNLLSLCFFKVPKNMIKQEIFDEVGYSSCQYEVNLNLNISNEPPAKLAKLSDSWQAFYNELKEQYDTYFGDK</sequence>
<name>A0A915JVS6_ROMCU</name>
<proteinExistence type="predicted"/>
<organism evidence="1 2">
    <name type="scientific">Romanomermis culicivorax</name>
    <name type="common">Nematode worm</name>
    <dbReference type="NCBI Taxonomy" id="13658"/>
    <lineage>
        <taxon>Eukaryota</taxon>
        <taxon>Metazoa</taxon>
        <taxon>Ecdysozoa</taxon>
        <taxon>Nematoda</taxon>
        <taxon>Enoplea</taxon>
        <taxon>Dorylaimia</taxon>
        <taxon>Mermithida</taxon>
        <taxon>Mermithoidea</taxon>
        <taxon>Mermithidae</taxon>
        <taxon>Romanomermis</taxon>
    </lineage>
</organism>
<accession>A0A915JVS6</accession>
<dbReference type="AlphaFoldDB" id="A0A915JVS6"/>
<evidence type="ECO:0000313" key="2">
    <source>
        <dbReference type="WBParaSite" id="nRc.2.0.1.t30134-RA"/>
    </source>
</evidence>
<keyword evidence="1" id="KW-1185">Reference proteome</keyword>
<evidence type="ECO:0000313" key="1">
    <source>
        <dbReference type="Proteomes" id="UP000887565"/>
    </source>
</evidence>
<dbReference type="WBParaSite" id="nRc.2.0.1.t30134-RA">
    <property type="protein sequence ID" value="nRc.2.0.1.t30134-RA"/>
    <property type="gene ID" value="nRc.2.0.1.g30134"/>
</dbReference>